<keyword evidence="2" id="KW-0560">Oxidoreductase</keyword>
<evidence type="ECO:0000313" key="6">
    <source>
        <dbReference type="Proteomes" id="UP000282321"/>
    </source>
</evidence>
<dbReference type="Proteomes" id="UP000282321">
    <property type="component" value="Unassembled WGS sequence"/>
</dbReference>
<dbReference type="PANTHER" id="PTHR11632:SF51">
    <property type="entry name" value="SUCCINATE DEHYDROGENASE [UBIQUINONE] FLAVOPROTEIN SUBUNIT, MITOCHONDRIAL"/>
    <property type="match status" value="1"/>
</dbReference>
<comment type="caution">
    <text evidence="5">The sequence shown here is derived from an EMBL/GenBank/DDBJ whole genome shotgun (WGS) entry which is preliminary data.</text>
</comment>
<dbReference type="EMBL" id="QNBC01000024">
    <property type="protein sequence ID" value="RKX67209.1"/>
    <property type="molecule type" value="Genomic_DNA"/>
</dbReference>
<dbReference type="Pfam" id="PF00890">
    <property type="entry name" value="FAD_binding_2"/>
    <property type="match status" value="1"/>
</dbReference>
<dbReference type="SUPFAM" id="SSF56425">
    <property type="entry name" value="Succinate dehydrogenase/fumarate reductase flavoprotein, catalytic domain"/>
    <property type="match status" value="1"/>
</dbReference>
<dbReference type="InterPro" id="IPR003953">
    <property type="entry name" value="FAD-dep_OxRdtase_2_FAD-bd"/>
</dbReference>
<feature type="domain" description="FAD-dependent oxidoreductase 2 FAD-binding" evidence="4">
    <location>
        <begin position="99"/>
        <end position="482"/>
    </location>
</feature>
<dbReference type="Gene3D" id="3.50.50.60">
    <property type="entry name" value="FAD/NAD(P)-binding domain"/>
    <property type="match status" value="1"/>
</dbReference>
<dbReference type="InterPro" id="IPR030664">
    <property type="entry name" value="SdhA/FrdA/AprA"/>
</dbReference>
<reference evidence="5 6" key="1">
    <citation type="submission" date="2018-06" db="EMBL/GenBank/DDBJ databases">
        <title>Extensive metabolic versatility and redundancy in microbially diverse, dynamic hydrothermal sediments.</title>
        <authorList>
            <person name="Dombrowski N."/>
            <person name="Teske A."/>
            <person name="Baker B.J."/>
        </authorList>
    </citation>
    <scope>NUCLEOTIDE SEQUENCE [LARGE SCALE GENOMIC DNA]</scope>
    <source>
        <strain evidence="5">B35_G9</strain>
    </source>
</reference>
<evidence type="ECO:0000313" key="5">
    <source>
        <dbReference type="EMBL" id="RKX67209.1"/>
    </source>
</evidence>
<sequence length="554" mass="61360">MAELKLINGYPEYMRESIKLVEKTRNKRLNTLPKQMTMEERDEVLRTYHPDYVEGGKRAIRIGQNKGDIAPNEVVDLLEAYPVIEPDELNLNEIDYDVDILIIGGGLAGTSAAILANDNGIPADKILIANKLRHGDANSMMAQGGTQAADRPNDSPVIHYIDVMGGGHFANKPDVVKALTEDAPVAIKWLSELGAIFDRNEDGTFKELTGGGTSRKRMHSCQDYTGMEELRVLRDEFRNRDIGNIEYSPVVELLTDPSGKASGAVLWNTETEEYKIVRAKAIIIATGGFGRLHIRHFPTTNHYGATADGIVLAYRAGAKLRDTDTVQYHPTGAAYPQQIIGLLLTEKLRTSGAQPINVHGEQFVFPLEPRDVEASAIIRECYGNNNGVETPTGMRGVWLDTPLIDIKNGKGTTEKAFPAMVRMFKRFGVDMIKDPVLVFPTLHYQNGGVETDPWGHTNIEGLFVAGEVSGGVHGKNRLMGNSTLDCLVFGRRSGIEAAKYVKNVQHAGELTLKHVEKYVSMLKDEKIETTRKAPILFPDYRGKKVLERKIDLMH</sequence>
<proteinExistence type="predicted"/>
<protein>
    <submittedName>
        <fullName evidence="5">Succinate dehydrogenase/fumarate reductase flavoprotein subunit</fullName>
    </submittedName>
</protein>
<organism evidence="5 6">
    <name type="scientific">candidate division TA06 bacterium</name>
    <dbReference type="NCBI Taxonomy" id="2250710"/>
    <lineage>
        <taxon>Bacteria</taxon>
        <taxon>Bacteria division TA06</taxon>
    </lineage>
</organism>
<feature type="active site" description="Proton acceptor" evidence="3">
    <location>
        <position position="379"/>
    </location>
</feature>
<keyword evidence="1" id="KW-0285">Flavoprotein</keyword>
<evidence type="ECO:0000256" key="1">
    <source>
        <dbReference type="ARBA" id="ARBA00022630"/>
    </source>
</evidence>
<evidence type="ECO:0000256" key="2">
    <source>
        <dbReference type="ARBA" id="ARBA00023002"/>
    </source>
</evidence>
<name>A0A660S9X2_UNCT6</name>
<gene>
    <name evidence="5" type="ORF">DRP44_02750</name>
</gene>
<accession>A0A660S9X2</accession>
<dbReference type="AlphaFoldDB" id="A0A660S9X2"/>
<evidence type="ECO:0000259" key="4">
    <source>
        <dbReference type="Pfam" id="PF00890"/>
    </source>
</evidence>
<dbReference type="InterPro" id="IPR027477">
    <property type="entry name" value="Succ_DH/fumarate_Rdtase_cat_sf"/>
</dbReference>
<dbReference type="SUPFAM" id="SSF51905">
    <property type="entry name" value="FAD/NAD(P)-binding domain"/>
    <property type="match status" value="1"/>
</dbReference>
<dbReference type="PANTHER" id="PTHR11632">
    <property type="entry name" value="SUCCINATE DEHYDROGENASE 2 FLAVOPROTEIN SUBUNIT"/>
    <property type="match status" value="1"/>
</dbReference>
<dbReference type="UniPathway" id="UPA00253">
    <property type="reaction ID" value="UER00326"/>
</dbReference>
<dbReference type="InterPro" id="IPR036188">
    <property type="entry name" value="FAD/NAD-bd_sf"/>
</dbReference>
<dbReference type="GO" id="GO:0009435">
    <property type="term" value="P:NAD+ biosynthetic process"/>
    <property type="evidence" value="ECO:0007669"/>
    <property type="project" value="UniProtKB-UniPathway"/>
</dbReference>
<evidence type="ECO:0000256" key="3">
    <source>
        <dbReference type="PIRSR" id="PIRSR630664-50"/>
    </source>
</evidence>
<dbReference type="GO" id="GO:0016491">
    <property type="term" value="F:oxidoreductase activity"/>
    <property type="evidence" value="ECO:0007669"/>
    <property type="project" value="UniProtKB-KW"/>
</dbReference>
<dbReference type="PRINTS" id="PR00368">
    <property type="entry name" value="FADPNR"/>
</dbReference>
<dbReference type="Gene3D" id="3.90.700.10">
    <property type="entry name" value="Succinate dehydrogenase/fumarate reductase flavoprotein, catalytic domain"/>
    <property type="match status" value="1"/>
</dbReference>